<accession>A0A4R4DW16</accession>
<comment type="caution">
    <text evidence="10">The sequence shown here is derived from an EMBL/GenBank/DDBJ whole genome shotgun (WGS) entry which is preliminary data.</text>
</comment>
<dbReference type="PANTHER" id="PTHR33908">
    <property type="entry name" value="MANNOSYLTRANSFERASE YKCB-RELATED"/>
    <property type="match status" value="1"/>
</dbReference>
<feature type="transmembrane region" description="Helical" evidence="8">
    <location>
        <begin position="73"/>
        <end position="90"/>
    </location>
</feature>
<evidence type="ECO:0000256" key="4">
    <source>
        <dbReference type="ARBA" id="ARBA00022679"/>
    </source>
</evidence>
<comment type="subcellular location">
    <subcellularLocation>
        <location evidence="1">Cell membrane</location>
        <topology evidence="1">Multi-pass membrane protein</topology>
    </subcellularLocation>
</comment>
<feature type="domain" description="Glycosyltransferase RgtA/B/C/D-like" evidence="9">
    <location>
        <begin position="50"/>
        <end position="211"/>
    </location>
</feature>
<evidence type="ECO:0000256" key="2">
    <source>
        <dbReference type="ARBA" id="ARBA00022475"/>
    </source>
</evidence>
<dbReference type="GO" id="GO:0009103">
    <property type="term" value="P:lipopolysaccharide biosynthetic process"/>
    <property type="evidence" value="ECO:0007669"/>
    <property type="project" value="UniProtKB-ARBA"/>
</dbReference>
<feature type="transmembrane region" description="Helical" evidence="8">
    <location>
        <begin position="194"/>
        <end position="213"/>
    </location>
</feature>
<dbReference type="PANTHER" id="PTHR33908:SF11">
    <property type="entry name" value="MEMBRANE PROTEIN"/>
    <property type="match status" value="1"/>
</dbReference>
<keyword evidence="4 10" id="KW-0808">Transferase</keyword>
<evidence type="ECO:0000256" key="8">
    <source>
        <dbReference type="SAM" id="Phobius"/>
    </source>
</evidence>
<feature type="transmembrane region" description="Helical" evidence="8">
    <location>
        <begin position="153"/>
        <end position="182"/>
    </location>
</feature>
<dbReference type="GO" id="GO:0005886">
    <property type="term" value="C:plasma membrane"/>
    <property type="evidence" value="ECO:0007669"/>
    <property type="project" value="UniProtKB-SubCell"/>
</dbReference>
<feature type="transmembrane region" description="Helical" evidence="8">
    <location>
        <begin position="243"/>
        <end position="265"/>
    </location>
</feature>
<evidence type="ECO:0000256" key="1">
    <source>
        <dbReference type="ARBA" id="ARBA00004651"/>
    </source>
</evidence>
<evidence type="ECO:0000256" key="5">
    <source>
        <dbReference type="ARBA" id="ARBA00022692"/>
    </source>
</evidence>
<dbReference type="AlphaFoldDB" id="A0A4R4DW16"/>
<dbReference type="InterPro" id="IPR050297">
    <property type="entry name" value="LipidA_mod_glycosyltrf_83"/>
</dbReference>
<evidence type="ECO:0000313" key="11">
    <source>
        <dbReference type="Proteomes" id="UP000295164"/>
    </source>
</evidence>
<reference evidence="10 11" key="1">
    <citation type="submission" date="2019-03" db="EMBL/GenBank/DDBJ databases">
        <authorList>
            <person name="Kim M.K.M."/>
        </authorList>
    </citation>
    <scope>NUCLEOTIDE SEQUENCE [LARGE SCALE GENOMIC DNA]</scope>
    <source>
        <strain evidence="10 11">17J68-15</strain>
    </source>
</reference>
<keyword evidence="7 8" id="KW-0472">Membrane</keyword>
<dbReference type="OrthoDB" id="9813729at2"/>
<feature type="transmembrane region" description="Helical" evidence="8">
    <location>
        <begin position="277"/>
        <end position="296"/>
    </location>
</feature>
<keyword evidence="3" id="KW-0328">Glycosyltransferase</keyword>
<sequence>MLPTGYARKALAMILVLALFRLWLAFGLELGNDESYYWMYSRQLKPNYFDHPPMVALLIRLCTFNGWLQSPGALRLGAVLSAAGAAWLLFQAVRTLHSARAGFYASVLYQASFYAGVTAGVYIMPDSPQMLFWTGALWMLARILRNERDWNNWLLFAVLAGASIMSKVHGAFLCSGLALFVLFHRRSWLRLPQLYVAAALVLLIASPILAWNIRNDFITYRFHSRRVAVDHFNLRFSYALKEAIGQLVFNNPVNVVLVIGALLHWKALPSESRSRLPLFNWIALPHAGFLLFVALFRDTTLPHWSGPAYVTLLPLAAARLAEGPRRRFLPRAVVGAATTYVLTLFAWMAVVQHYPGTYGSKDPKTLGTGDISLDLYGWQEASVAFNRLYEQELRAGRISTGTPIVASYWWGAHVEYYFCRPNAIPFRAVGPVRDIREYYWRPESSGPLPAAAFCILASDEHYELPLEGFSQKKIAYRITVTRSGKPAHTFVVWKLFR</sequence>
<name>A0A4R4DW16_9BACT</name>
<evidence type="ECO:0000313" key="10">
    <source>
        <dbReference type="EMBL" id="TCZ68255.1"/>
    </source>
</evidence>
<dbReference type="EMBL" id="SKFH01000029">
    <property type="protein sequence ID" value="TCZ68255.1"/>
    <property type="molecule type" value="Genomic_DNA"/>
</dbReference>
<evidence type="ECO:0000259" key="9">
    <source>
        <dbReference type="Pfam" id="PF13231"/>
    </source>
</evidence>
<evidence type="ECO:0000256" key="7">
    <source>
        <dbReference type="ARBA" id="ARBA00023136"/>
    </source>
</evidence>
<dbReference type="Pfam" id="PF13231">
    <property type="entry name" value="PMT_2"/>
    <property type="match status" value="1"/>
</dbReference>
<evidence type="ECO:0000256" key="6">
    <source>
        <dbReference type="ARBA" id="ARBA00022989"/>
    </source>
</evidence>
<keyword evidence="5 8" id="KW-0812">Transmembrane</keyword>
<evidence type="ECO:0000256" key="3">
    <source>
        <dbReference type="ARBA" id="ARBA00022676"/>
    </source>
</evidence>
<gene>
    <name evidence="10" type="ORF">E0486_14365</name>
</gene>
<feature type="transmembrane region" description="Helical" evidence="8">
    <location>
        <begin position="328"/>
        <end position="350"/>
    </location>
</feature>
<dbReference type="InterPro" id="IPR038731">
    <property type="entry name" value="RgtA/B/C-like"/>
</dbReference>
<keyword evidence="2" id="KW-1003">Cell membrane</keyword>
<proteinExistence type="predicted"/>
<dbReference type="GO" id="GO:0016763">
    <property type="term" value="F:pentosyltransferase activity"/>
    <property type="evidence" value="ECO:0007669"/>
    <property type="project" value="TreeGrafter"/>
</dbReference>
<protein>
    <submittedName>
        <fullName evidence="10">Glycosyltransferase family 39 protein</fullName>
    </submittedName>
</protein>
<keyword evidence="6 8" id="KW-1133">Transmembrane helix</keyword>
<dbReference type="Proteomes" id="UP000295164">
    <property type="component" value="Unassembled WGS sequence"/>
</dbReference>
<organism evidence="10 11">
    <name type="scientific">Flaviaesturariibacter aridisoli</name>
    <dbReference type="NCBI Taxonomy" id="2545761"/>
    <lineage>
        <taxon>Bacteria</taxon>
        <taxon>Pseudomonadati</taxon>
        <taxon>Bacteroidota</taxon>
        <taxon>Chitinophagia</taxon>
        <taxon>Chitinophagales</taxon>
        <taxon>Chitinophagaceae</taxon>
        <taxon>Flaviaestuariibacter</taxon>
    </lineage>
</organism>
<keyword evidence="11" id="KW-1185">Reference proteome</keyword>
<dbReference type="RefSeq" id="WP_131852989.1">
    <property type="nucleotide sequence ID" value="NZ_SKFH01000029.1"/>
</dbReference>
<feature type="transmembrane region" description="Helical" evidence="8">
    <location>
        <begin position="102"/>
        <end position="124"/>
    </location>
</feature>